<protein>
    <recommendedName>
        <fullName evidence="2">Exportin-2 central domain-containing protein</fullName>
    </recommendedName>
</protein>
<proteinExistence type="predicted"/>
<dbReference type="GO" id="GO:0006886">
    <property type="term" value="P:intracellular protein transport"/>
    <property type="evidence" value="ECO:0007669"/>
    <property type="project" value="InterPro"/>
</dbReference>
<evidence type="ECO:0000313" key="4">
    <source>
        <dbReference type="Proteomes" id="UP000076532"/>
    </source>
</evidence>
<accession>A0A166FTL3</accession>
<feature type="domain" description="Exportin-2 central" evidence="2">
    <location>
        <begin position="177"/>
        <end position="243"/>
    </location>
</feature>
<dbReference type="AlphaFoldDB" id="A0A166FTL3"/>
<reference evidence="3 4" key="1">
    <citation type="journal article" date="2016" name="Mol. Biol. Evol.">
        <title>Comparative Genomics of Early-Diverging Mushroom-Forming Fungi Provides Insights into the Origins of Lignocellulose Decay Capabilities.</title>
        <authorList>
            <person name="Nagy L.G."/>
            <person name="Riley R."/>
            <person name="Tritt A."/>
            <person name="Adam C."/>
            <person name="Daum C."/>
            <person name="Floudas D."/>
            <person name="Sun H."/>
            <person name="Yadav J.S."/>
            <person name="Pangilinan J."/>
            <person name="Larsson K.H."/>
            <person name="Matsuura K."/>
            <person name="Barry K."/>
            <person name="Labutti K."/>
            <person name="Kuo R."/>
            <person name="Ohm R.A."/>
            <person name="Bhattacharya S.S."/>
            <person name="Shirouzu T."/>
            <person name="Yoshinaga Y."/>
            <person name="Martin F.M."/>
            <person name="Grigoriev I.V."/>
            <person name="Hibbett D.S."/>
        </authorList>
    </citation>
    <scope>NUCLEOTIDE SEQUENCE [LARGE SCALE GENOMIC DNA]</scope>
    <source>
        <strain evidence="3 4">CBS 109695</strain>
    </source>
</reference>
<keyword evidence="4" id="KW-1185">Reference proteome</keyword>
<dbReference type="InterPro" id="IPR011989">
    <property type="entry name" value="ARM-like"/>
</dbReference>
<dbReference type="STRING" id="436010.A0A166FTL3"/>
<sequence>MWLKPHARRDRPPLRHQRRYSQSRPSLHLRRARWCHRTLVPGGTKGTLVTLQDRAKAIKDAWIVAASQENIGEAIIDEVDSMDTDWEVRDPQAHRNLQASGRLRPACGLGIIVHLAGIRHGGAGFAVEPAVHLATRVVVARPSGNSGLARWTTYASARGDEHEQLRGRRQVLLGPRDLQAAAGTVEPILQVDAIRYLYTFRNQLADDGMVVAHERAAALCAAAAGALSELGHYVCYTYAPITIDRALFIKKGRLLLFMQADSHAIAPALPNAILLKIESAGSAERVAEKRRLPYISEV</sequence>
<dbReference type="Gene3D" id="1.25.10.10">
    <property type="entry name" value="Leucine-rich Repeat Variant"/>
    <property type="match status" value="1"/>
</dbReference>
<dbReference type="InterPro" id="IPR013713">
    <property type="entry name" value="XPO2_central"/>
</dbReference>
<organism evidence="3 4">
    <name type="scientific">Athelia psychrophila</name>
    <dbReference type="NCBI Taxonomy" id="1759441"/>
    <lineage>
        <taxon>Eukaryota</taxon>
        <taxon>Fungi</taxon>
        <taxon>Dikarya</taxon>
        <taxon>Basidiomycota</taxon>
        <taxon>Agaricomycotina</taxon>
        <taxon>Agaricomycetes</taxon>
        <taxon>Agaricomycetidae</taxon>
        <taxon>Atheliales</taxon>
        <taxon>Atheliaceae</taxon>
        <taxon>Athelia</taxon>
    </lineage>
</organism>
<dbReference type="Pfam" id="PF08506">
    <property type="entry name" value="Cse1"/>
    <property type="match status" value="1"/>
</dbReference>
<name>A0A166FTL3_9AGAM</name>
<dbReference type="EMBL" id="KV417586">
    <property type="protein sequence ID" value="KZP17149.1"/>
    <property type="molecule type" value="Genomic_DNA"/>
</dbReference>
<dbReference type="OrthoDB" id="3268246at2759"/>
<feature type="region of interest" description="Disordered" evidence="1">
    <location>
        <begin position="1"/>
        <end position="25"/>
    </location>
</feature>
<dbReference type="Proteomes" id="UP000076532">
    <property type="component" value="Unassembled WGS sequence"/>
</dbReference>
<evidence type="ECO:0000256" key="1">
    <source>
        <dbReference type="SAM" id="MobiDB-lite"/>
    </source>
</evidence>
<evidence type="ECO:0000313" key="3">
    <source>
        <dbReference type="EMBL" id="KZP17149.1"/>
    </source>
</evidence>
<gene>
    <name evidence="3" type="ORF">FIBSPDRAFT_934227</name>
</gene>
<evidence type="ECO:0000259" key="2">
    <source>
        <dbReference type="Pfam" id="PF08506"/>
    </source>
</evidence>